<keyword evidence="3" id="KW-1185">Reference proteome</keyword>
<evidence type="ECO:0000313" key="2">
    <source>
        <dbReference type="EMBL" id="KAK9865353.1"/>
    </source>
</evidence>
<dbReference type="Proteomes" id="UP001485043">
    <property type="component" value="Unassembled WGS sequence"/>
</dbReference>
<accession>A0AAW1T8X5</accession>
<keyword evidence="1" id="KW-1133">Transmembrane helix</keyword>
<name>A0AAW1T8X5_9CHLO</name>
<keyword evidence="1" id="KW-0472">Membrane</keyword>
<proteinExistence type="predicted"/>
<feature type="transmembrane region" description="Helical" evidence="1">
    <location>
        <begin position="60"/>
        <end position="79"/>
    </location>
</feature>
<feature type="transmembrane region" description="Helical" evidence="1">
    <location>
        <begin position="137"/>
        <end position="155"/>
    </location>
</feature>
<keyword evidence="1" id="KW-0812">Transmembrane</keyword>
<dbReference type="EMBL" id="JALJOV010000257">
    <property type="protein sequence ID" value="KAK9865353.1"/>
    <property type="molecule type" value="Genomic_DNA"/>
</dbReference>
<comment type="caution">
    <text evidence="2">The sequence shown here is derived from an EMBL/GenBank/DDBJ whole genome shotgun (WGS) entry which is preliminary data.</text>
</comment>
<dbReference type="PANTHER" id="PTHR37231:SF2">
    <property type="entry name" value="EXPRESSED PROTEIN"/>
    <property type="match status" value="1"/>
</dbReference>
<dbReference type="PANTHER" id="PTHR37231">
    <property type="entry name" value="EXPRESSED PROTEIN"/>
    <property type="match status" value="1"/>
</dbReference>
<protein>
    <submittedName>
        <fullName evidence="2">Uncharacterized protein</fullName>
    </submittedName>
</protein>
<organism evidence="2 3">
    <name type="scientific">Apatococcus fuscideae</name>
    <dbReference type="NCBI Taxonomy" id="2026836"/>
    <lineage>
        <taxon>Eukaryota</taxon>
        <taxon>Viridiplantae</taxon>
        <taxon>Chlorophyta</taxon>
        <taxon>core chlorophytes</taxon>
        <taxon>Trebouxiophyceae</taxon>
        <taxon>Chlorellales</taxon>
        <taxon>Chlorellaceae</taxon>
        <taxon>Apatococcus</taxon>
    </lineage>
</organism>
<gene>
    <name evidence="2" type="ORF">WJX84_003130</name>
</gene>
<reference evidence="2 3" key="1">
    <citation type="journal article" date="2024" name="Nat. Commun.">
        <title>Phylogenomics reveals the evolutionary origins of lichenization in chlorophyte algae.</title>
        <authorList>
            <person name="Puginier C."/>
            <person name="Libourel C."/>
            <person name="Otte J."/>
            <person name="Skaloud P."/>
            <person name="Haon M."/>
            <person name="Grisel S."/>
            <person name="Petersen M."/>
            <person name="Berrin J.G."/>
            <person name="Delaux P.M."/>
            <person name="Dal Grande F."/>
            <person name="Keller J."/>
        </authorList>
    </citation>
    <scope>NUCLEOTIDE SEQUENCE [LARGE SCALE GENOMIC DNA]</scope>
    <source>
        <strain evidence="2 3">SAG 2523</strain>
    </source>
</reference>
<feature type="transmembrane region" description="Helical" evidence="1">
    <location>
        <begin position="91"/>
        <end position="114"/>
    </location>
</feature>
<sequence>MVLLTCSSTVLSIPRLSQARQARQTYSVPVQVVKVQRRAARATGCIRAQADAEVGAAPTAFAISGLVASPIVLASCWALKTTGEGLPPGPGGIFGALEGVSYLQLLGFIAWSIYSKVKTGKGLPSGPSGLIGAAEGLSYLTVLVAVGVFGFELITKGSLPGPTGR</sequence>
<evidence type="ECO:0000256" key="1">
    <source>
        <dbReference type="SAM" id="Phobius"/>
    </source>
</evidence>
<dbReference type="AlphaFoldDB" id="A0AAW1T8X5"/>
<evidence type="ECO:0000313" key="3">
    <source>
        <dbReference type="Proteomes" id="UP001485043"/>
    </source>
</evidence>